<keyword evidence="4" id="KW-0783">Tetrahydrobiopterin biosynthesis</keyword>
<protein>
    <recommendedName>
        <fullName evidence="3">4a-hydroxytetrahydrobiopterin dehydratase</fullName>
        <ecNumber evidence="3">4.2.1.96</ecNumber>
    </recommendedName>
</protein>
<dbReference type="PANTHER" id="PTHR12599:SF15">
    <property type="entry name" value="PTERIN-4-ALPHA-CARBINOLAMINE DEHYDRATASE 2"/>
    <property type="match status" value="1"/>
</dbReference>
<dbReference type="GeneID" id="118499275"/>
<accession>A0A7E6D9A0</accession>
<evidence type="ECO:0000256" key="4">
    <source>
        <dbReference type="ARBA" id="ARBA00023007"/>
    </source>
</evidence>
<dbReference type="Pfam" id="PF01329">
    <property type="entry name" value="Pterin_4a"/>
    <property type="match status" value="1"/>
</dbReference>
<comment type="similarity">
    <text evidence="2">Belongs to the pterin-4-alpha-carbinolamine dehydratase family.</text>
</comment>
<dbReference type="RefSeq" id="XP_035875898.1">
    <property type="nucleotide sequence ID" value="XM_036020005.1"/>
</dbReference>
<name>A0A7E6D9A0_9CHIR</name>
<gene>
    <name evidence="7" type="primary">LOC118499275</name>
</gene>
<evidence type="ECO:0000256" key="1">
    <source>
        <dbReference type="ARBA" id="ARBA00001554"/>
    </source>
</evidence>
<proteinExistence type="inferred from homology"/>
<evidence type="ECO:0000256" key="3">
    <source>
        <dbReference type="ARBA" id="ARBA00013252"/>
    </source>
</evidence>
<dbReference type="InParanoid" id="A0A7E6D9A0"/>
<evidence type="ECO:0000313" key="7">
    <source>
        <dbReference type="RefSeq" id="XP_035875898.1"/>
    </source>
</evidence>
<keyword evidence="6" id="KW-1185">Reference proteome</keyword>
<dbReference type="KEGG" id="pdic:118499275"/>
<dbReference type="GO" id="GO:0008124">
    <property type="term" value="F:4-alpha-hydroxytetrahydrobiopterin dehydratase activity"/>
    <property type="evidence" value="ECO:0007669"/>
    <property type="project" value="UniProtKB-EC"/>
</dbReference>
<dbReference type="OrthoDB" id="277398at2759"/>
<evidence type="ECO:0000256" key="5">
    <source>
        <dbReference type="ARBA" id="ARBA00023239"/>
    </source>
</evidence>
<dbReference type="Gene3D" id="3.30.1360.20">
    <property type="entry name" value="Transcriptional coactivator/pterin dehydratase"/>
    <property type="match status" value="1"/>
</dbReference>
<dbReference type="InterPro" id="IPR036428">
    <property type="entry name" value="PCD_sf"/>
</dbReference>
<dbReference type="AlphaFoldDB" id="A0A7E6D9A0"/>
<dbReference type="PANTHER" id="PTHR12599">
    <property type="entry name" value="PTERIN-4-ALPHA-CARBINOLAMINE DEHYDRATASE"/>
    <property type="match status" value="1"/>
</dbReference>
<reference evidence="7" key="1">
    <citation type="submission" date="2025-08" db="UniProtKB">
        <authorList>
            <consortium name="RefSeq"/>
        </authorList>
    </citation>
    <scope>IDENTIFICATION</scope>
    <source>
        <tissue evidence="7">Muscle</tissue>
    </source>
</reference>
<organism evidence="6 7">
    <name type="scientific">Phyllostomus discolor</name>
    <name type="common">pale spear-nosed bat</name>
    <dbReference type="NCBI Taxonomy" id="89673"/>
    <lineage>
        <taxon>Eukaryota</taxon>
        <taxon>Metazoa</taxon>
        <taxon>Chordata</taxon>
        <taxon>Craniata</taxon>
        <taxon>Vertebrata</taxon>
        <taxon>Euteleostomi</taxon>
        <taxon>Mammalia</taxon>
        <taxon>Eutheria</taxon>
        <taxon>Laurasiatheria</taxon>
        <taxon>Chiroptera</taxon>
        <taxon>Yangochiroptera</taxon>
        <taxon>Phyllostomidae</taxon>
        <taxon>Phyllostominae</taxon>
        <taxon>Phyllostomus</taxon>
    </lineage>
</organism>
<keyword evidence="5" id="KW-0456">Lyase</keyword>
<dbReference type="GO" id="GO:0006729">
    <property type="term" value="P:tetrahydrobiopterin biosynthetic process"/>
    <property type="evidence" value="ECO:0007669"/>
    <property type="project" value="UniProtKB-KW"/>
</dbReference>
<evidence type="ECO:0000313" key="6">
    <source>
        <dbReference type="Proteomes" id="UP000504628"/>
    </source>
</evidence>
<dbReference type="SUPFAM" id="SSF55248">
    <property type="entry name" value="PCD-like"/>
    <property type="match status" value="1"/>
</dbReference>
<evidence type="ECO:0000256" key="2">
    <source>
        <dbReference type="ARBA" id="ARBA00006472"/>
    </source>
</evidence>
<dbReference type="Proteomes" id="UP000504628">
    <property type="component" value="Chromosome 3"/>
</dbReference>
<dbReference type="InterPro" id="IPR001533">
    <property type="entry name" value="Pterin_deHydtase"/>
</dbReference>
<comment type="catalytic activity">
    <reaction evidence="1">
        <text>(4aS,6R)-4a-hydroxy-L-erythro-5,6,7,8-tetrahydrobiopterin = (6R)-L-erythro-6,7-dihydrobiopterin + H2O</text>
        <dbReference type="Rhea" id="RHEA:11920"/>
        <dbReference type="ChEBI" id="CHEBI:15377"/>
        <dbReference type="ChEBI" id="CHEBI:15642"/>
        <dbReference type="ChEBI" id="CHEBI:43120"/>
        <dbReference type="EC" id="4.2.1.96"/>
    </reaction>
</comment>
<sequence length="66" mass="7595">MTRVVLQTEKINHHREWFHTNNKVHTTPSSDCGGLAKRDVKLARFIETAAVSVRFLPKCYKILLTS</sequence>
<dbReference type="EC" id="4.2.1.96" evidence="3"/>